<proteinExistence type="predicted"/>
<gene>
    <name evidence="2" type="ORF">ACHAWU_009090</name>
</gene>
<organism evidence="2 3">
    <name type="scientific">Discostella pseudostelligera</name>
    <dbReference type="NCBI Taxonomy" id="259834"/>
    <lineage>
        <taxon>Eukaryota</taxon>
        <taxon>Sar</taxon>
        <taxon>Stramenopiles</taxon>
        <taxon>Ochrophyta</taxon>
        <taxon>Bacillariophyta</taxon>
        <taxon>Coscinodiscophyceae</taxon>
        <taxon>Thalassiosirophycidae</taxon>
        <taxon>Stephanodiscales</taxon>
        <taxon>Stephanodiscaceae</taxon>
        <taxon>Discostella</taxon>
    </lineage>
</organism>
<feature type="region of interest" description="Disordered" evidence="1">
    <location>
        <begin position="74"/>
        <end position="94"/>
    </location>
</feature>
<protein>
    <submittedName>
        <fullName evidence="2">Uncharacterized protein</fullName>
    </submittedName>
</protein>
<evidence type="ECO:0000313" key="2">
    <source>
        <dbReference type="EMBL" id="KAL3763666.1"/>
    </source>
</evidence>
<dbReference type="Gene3D" id="3.40.30.50">
    <property type="entry name" value="Sep15/SelM thioredoxin-like domain, active-site redox motif"/>
    <property type="match status" value="1"/>
</dbReference>
<name>A0ABD3MHT9_9STRA</name>
<comment type="caution">
    <text evidence="2">The sequence shown here is derived from an EMBL/GenBank/DDBJ whole genome shotgun (WGS) entry which is preliminary data.</text>
</comment>
<sequence length="117" mass="13778">MEPDGIELYQNVEVNFISGKKAILTIFRDGNEDEKVTLSDYDDRDKLHELFEQKGFKKYTNDEMIERRGIIMTNAEDDPNPPVENLSPRQLRRKQKEKMRELVEARKNYMMVGQPLG</sequence>
<accession>A0ABD3MHT9</accession>
<keyword evidence="3" id="KW-1185">Reference proteome</keyword>
<dbReference type="InterPro" id="IPR038219">
    <property type="entry name" value="Sep15/SelM_sf"/>
</dbReference>
<evidence type="ECO:0000313" key="3">
    <source>
        <dbReference type="Proteomes" id="UP001530293"/>
    </source>
</evidence>
<dbReference type="AlphaFoldDB" id="A0ABD3MHT9"/>
<dbReference type="Proteomes" id="UP001530293">
    <property type="component" value="Unassembled WGS sequence"/>
</dbReference>
<dbReference type="EMBL" id="JALLBG020000118">
    <property type="protein sequence ID" value="KAL3763666.1"/>
    <property type="molecule type" value="Genomic_DNA"/>
</dbReference>
<reference evidence="2 3" key="1">
    <citation type="submission" date="2024-10" db="EMBL/GenBank/DDBJ databases">
        <title>Updated reference genomes for cyclostephanoid diatoms.</title>
        <authorList>
            <person name="Roberts W.R."/>
            <person name="Alverson A.J."/>
        </authorList>
    </citation>
    <scope>NUCLEOTIDE SEQUENCE [LARGE SCALE GENOMIC DNA]</scope>
    <source>
        <strain evidence="2 3">AJA232-27</strain>
    </source>
</reference>
<evidence type="ECO:0000256" key="1">
    <source>
        <dbReference type="SAM" id="MobiDB-lite"/>
    </source>
</evidence>